<dbReference type="Pfam" id="PF01607">
    <property type="entry name" value="CBM_14"/>
    <property type="match status" value="1"/>
</dbReference>
<dbReference type="InterPro" id="IPR017853">
    <property type="entry name" value="GH"/>
</dbReference>
<feature type="compositionally biased region" description="Basic and acidic residues" evidence="3">
    <location>
        <begin position="378"/>
        <end position="387"/>
    </location>
</feature>
<dbReference type="SUPFAM" id="SSF54556">
    <property type="entry name" value="Chitinase insertion domain"/>
    <property type="match status" value="1"/>
</dbReference>
<evidence type="ECO:0000259" key="6">
    <source>
        <dbReference type="PROSITE" id="PS51910"/>
    </source>
</evidence>
<dbReference type="PROSITE" id="PS50940">
    <property type="entry name" value="CHIT_BIND_II"/>
    <property type="match status" value="2"/>
</dbReference>
<feature type="compositionally biased region" description="Low complexity" evidence="3">
    <location>
        <begin position="1657"/>
        <end position="1681"/>
    </location>
</feature>
<dbReference type="Proteomes" id="UP000694941">
    <property type="component" value="Unplaced"/>
</dbReference>
<dbReference type="SMART" id="SM00494">
    <property type="entry name" value="ChtBD2"/>
    <property type="match status" value="2"/>
</dbReference>
<feature type="region of interest" description="Disordered" evidence="3">
    <location>
        <begin position="1484"/>
        <end position="1515"/>
    </location>
</feature>
<dbReference type="InterPro" id="IPR011583">
    <property type="entry name" value="Chitinase_II/V-like_cat"/>
</dbReference>
<feature type="region of interest" description="Disordered" evidence="3">
    <location>
        <begin position="970"/>
        <end position="992"/>
    </location>
</feature>
<comment type="similarity">
    <text evidence="1">Belongs to the glycosyl hydrolase 18 family. Chitinase class II subfamily.</text>
</comment>
<organism evidence="7 8">
    <name type="scientific">Limulus polyphemus</name>
    <name type="common">Atlantic horseshoe crab</name>
    <dbReference type="NCBI Taxonomy" id="6850"/>
    <lineage>
        <taxon>Eukaryota</taxon>
        <taxon>Metazoa</taxon>
        <taxon>Ecdysozoa</taxon>
        <taxon>Arthropoda</taxon>
        <taxon>Chelicerata</taxon>
        <taxon>Merostomata</taxon>
        <taxon>Xiphosura</taxon>
        <taxon>Limulidae</taxon>
        <taxon>Limulus</taxon>
    </lineage>
</organism>
<gene>
    <name evidence="8" type="primary">LOC106468836</name>
</gene>
<feature type="chain" id="PRO_5045192966" evidence="4">
    <location>
        <begin position="18"/>
        <end position="1758"/>
    </location>
</feature>
<proteinExistence type="inferred from homology"/>
<evidence type="ECO:0000256" key="1">
    <source>
        <dbReference type="ARBA" id="ARBA00009121"/>
    </source>
</evidence>
<feature type="compositionally biased region" description="Basic residues" evidence="3">
    <location>
        <begin position="388"/>
        <end position="401"/>
    </location>
</feature>
<dbReference type="Gene3D" id="2.170.140.10">
    <property type="entry name" value="Chitin binding domain"/>
    <property type="match status" value="1"/>
</dbReference>
<feature type="compositionally biased region" description="Polar residues" evidence="3">
    <location>
        <begin position="922"/>
        <end position="950"/>
    </location>
</feature>
<feature type="domain" description="Chitin-binding type-2" evidence="5">
    <location>
        <begin position="1696"/>
        <end position="1756"/>
    </location>
</feature>
<evidence type="ECO:0000256" key="4">
    <source>
        <dbReference type="SAM" id="SignalP"/>
    </source>
</evidence>
<dbReference type="InterPro" id="IPR036508">
    <property type="entry name" value="Chitin-bd_dom_sf"/>
</dbReference>
<feature type="domain" description="Chitin-binding type-2" evidence="5">
    <location>
        <begin position="433"/>
        <end position="494"/>
    </location>
</feature>
<feature type="compositionally biased region" description="Polar residues" evidence="3">
    <location>
        <begin position="1167"/>
        <end position="1180"/>
    </location>
</feature>
<feature type="compositionally biased region" description="Polar residues" evidence="3">
    <location>
        <begin position="1019"/>
        <end position="1031"/>
    </location>
</feature>
<feature type="region of interest" description="Disordered" evidence="3">
    <location>
        <begin position="1220"/>
        <end position="1261"/>
    </location>
</feature>
<accession>A0ABM1TAJ6</accession>
<dbReference type="InterPro" id="IPR002557">
    <property type="entry name" value="Chitin-bd_dom"/>
</dbReference>
<evidence type="ECO:0000256" key="2">
    <source>
        <dbReference type="ARBA" id="ARBA00022669"/>
    </source>
</evidence>
<keyword evidence="7" id="KW-1185">Reference proteome</keyword>
<feature type="compositionally biased region" description="Polar residues" evidence="3">
    <location>
        <begin position="1492"/>
        <end position="1501"/>
    </location>
</feature>
<dbReference type="InterPro" id="IPR029070">
    <property type="entry name" value="Chitinase_insertion_sf"/>
</dbReference>
<dbReference type="PANTHER" id="PTHR11177:SF399">
    <property type="entry name" value="CHITINASE 6, ISOFORM C"/>
    <property type="match status" value="1"/>
</dbReference>
<feature type="compositionally biased region" description="Polar residues" evidence="3">
    <location>
        <begin position="871"/>
        <end position="887"/>
    </location>
</feature>
<dbReference type="SUPFAM" id="SSF51445">
    <property type="entry name" value="(Trans)glycosidases"/>
    <property type="match status" value="1"/>
</dbReference>
<reference evidence="8" key="1">
    <citation type="submission" date="2025-08" db="UniProtKB">
        <authorList>
            <consortium name="RefSeq"/>
        </authorList>
    </citation>
    <scope>IDENTIFICATION</scope>
    <source>
        <tissue evidence="8">Muscle</tissue>
    </source>
</reference>
<feature type="region of interest" description="Disordered" evidence="3">
    <location>
        <begin position="856"/>
        <end position="955"/>
    </location>
</feature>
<feature type="compositionally biased region" description="Basic and acidic residues" evidence="3">
    <location>
        <begin position="1128"/>
        <end position="1140"/>
    </location>
</feature>
<dbReference type="InterPro" id="IPR050314">
    <property type="entry name" value="Glycosyl_Hydrlase_18"/>
</dbReference>
<evidence type="ECO:0000313" key="7">
    <source>
        <dbReference type="Proteomes" id="UP000694941"/>
    </source>
</evidence>
<dbReference type="RefSeq" id="XP_022252902.1">
    <property type="nucleotide sequence ID" value="XM_022397194.1"/>
</dbReference>
<sequence>MRYSFAFPFLFLGMVTSEEHTVVKRHTTDLKIVCYFSNWAAYRPGLAKFTPENINPYLCTHLIYAFAALNKDYELKPYDPYNDIEQGNYKKFVGLKTYNPKLKMMVAIGGWNEGSKRCETLYTFVTQETREAFDNERTPFGKDKLILSVAVPAGKDYIDKGFDIATITKNVDFMNILAYDYHTAYEDETEHHAPLLKRPDFSEWDERNDMNVEWTVDYYLKLGVVPEKLVLGIPTYGRSYTLLDPEDNGIEAPVDGPGEEGPSTRETGYMAYYEICQNILDEGWVVHRPYPEMLGPYAYKDDQWVCFDDEKMVVEKAKFILKRGLGGAMVWTLDTDDFRGLCGKEQNPLVNTLRKVLFSNTIEGFSRLYDTDDHDRVYSPSVEGDKKRPSRTHRRRRPGFRRVVRPRTTTESQIIKDLISTPAPPPTPDPDPSFTCPGEGFFRNTRDCRKYFWCLDSGPAALGLVPHAFTCPSGLYFHTKMEACDYPENVNCNNLPVAQTTPSPRPTRRLKLQPPTTTTELSREVEKTVKNTLNTYPSDKTNLSNSETLSNLLHLIQSLGGLDQLKNIFGTEVDVSSALEKFDREDGQSPRLQTLPDYVTPKRAVTEYQSSRFQTLPDYVTPKSAVTENQSSRFQTLPDYVTPKRAVTENQSPRLQTLPDYVTPKRAVSEHQSSRLQTLPDYVTPKRSPTEKQSLRHQTLSDYVTPKGAVSEYQSPRFQTLPDYVTPKRAVTENQSPRVQKIPDDVSPQKAVSQDEATQVQKLLDFVALQRAVIEYQLQQLKKLPDYISLQRNVTEDQLPQLHKFSDYVAPQKAITEDQTRRRLKIPDHVASQRIASEGQSSQLQRLPDYIDPQRALTEDQLPRRKKQTDHVSSQRTATEDQSSELQKQPHHPARQRTVPEDQSLQHQKLPDYVNRQRAVTEGQSPQFRKLQDNLSSQRRATEGQSSQFQKLPDYIAPQRVVTEDQLPRLQKLPNHPAPQRTVTEDQSPQRRKLPATLWEAFTEDQLPQLKKLPKHPTPQRTVTEDQSPQLQKLPDYVHSQRTATEGQLPQIEKLQDRVSSQGIATESQSSQPQKLPDYVASKRVVTEDESPRLKKLPNHLASQRTTTEVRSSKLQKLPDYVNSQRTATERKSPKVEKLQDNVSPQRTVRKGQSARLRKLSDHVDSQRTTTEDQSPQLQKLSEYVVSQRISTEDQSSQLQKLPDYVLPPQKAIEAPLPQIKNPQDNISPQRALPEDQSPRFQKLPNNVSPYRNATEEQPPKLQKISDYVAPKRAISTENSTPPVTEISTIPTTSPLRTSALPYYRIPYSPVPYRPATLKPSERIDYRPIDQLTSRVSRHFQYEPLEHSDSLVEYVEPTQQRLEDAKNHHQNEKKVDFSSVYQASIKSTESEDTEPPTTQATSPTQELYSDVSSQVIYETPNDNQTLATPEDLNLTTTTEFPVSFTPRSDGGPRVYRIPVQVRDGKVVRVHGHIGRGRRTRIRVRPKAADGQARNSNIPNENSFRKRKRKRRLGVRRRPLLTSNYEDAESAEVVRFGAKQIFTREEKDKKRYDYIIAPDNHRAGAFRETKIHISTTEEPTTSILTTNRAPIIRRKIIRQYRLPLYQPPLPEVNKFEIITERPPEVSDNTQPDTGQASSQVPRTKQTQLHSTFSPPPRSTTALSTLTTTTKRPTTQRRTTTTTSLEQDGQLLNVSGDDFECLQRGVFRHPHDCGVFLFCVPDDSENGFRKIVHNCPDGRIYMEEIGRCIVGDRATCESLE</sequence>
<dbReference type="PROSITE" id="PS51910">
    <property type="entry name" value="GH18_2"/>
    <property type="match status" value="1"/>
</dbReference>
<evidence type="ECO:0000313" key="8">
    <source>
        <dbReference type="RefSeq" id="XP_022252902.1"/>
    </source>
</evidence>
<feature type="region of interest" description="Disordered" evidence="3">
    <location>
        <begin position="1005"/>
        <end position="1180"/>
    </location>
</feature>
<protein>
    <submittedName>
        <fullName evidence="8">Titin-like</fullName>
    </submittedName>
</protein>
<feature type="compositionally biased region" description="Polar residues" evidence="3">
    <location>
        <begin position="1625"/>
        <end position="1651"/>
    </location>
</feature>
<dbReference type="SUPFAM" id="SSF57625">
    <property type="entry name" value="Invertebrate chitin-binding proteins"/>
    <property type="match status" value="2"/>
</dbReference>
<dbReference type="Gene3D" id="3.10.50.10">
    <property type="match status" value="1"/>
</dbReference>
<name>A0ABM1TAJ6_LIMPO</name>
<feature type="region of interest" description="Disordered" evidence="3">
    <location>
        <begin position="1386"/>
        <end position="1407"/>
    </location>
</feature>
<feature type="signal peptide" evidence="4">
    <location>
        <begin position="1"/>
        <end position="17"/>
    </location>
</feature>
<evidence type="ECO:0000259" key="5">
    <source>
        <dbReference type="PROSITE" id="PS50940"/>
    </source>
</evidence>
<feature type="region of interest" description="Disordered" evidence="3">
    <location>
        <begin position="1620"/>
        <end position="1681"/>
    </location>
</feature>
<feature type="region of interest" description="Disordered" evidence="3">
    <location>
        <begin position="665"/>
        <end position="698"/>
    </location>
</feature>
<dbReference type="PANTHER" id="PTHR11177">
    <property type="entry name" value="CHITINASE"/>
    <property type="match status" value="1"/>
</dbReference>
<keyword evidence="4" id="KW-0732">Signal</keyword>
<feature type="region of interest" description="Disordered" evidence="3">
    <location>
        <begin position="378"/>
        <end position="401"/>
    </location>
</feature>
<feature type="compositionally biased region" description="Polar residues" evidence="3">
    <location>
        <begin position="1058"/>
        <end position="1074"/>
    </location>
</feature>
<feature type="domain" description="GH18" evidence="6">
    <location>
        <begin position="30"/>
        <end position="360"/>
    </location>
</feature>
<dbReference type="Pfam" id="PF00704">
    <property type="entry name" value="Glyco_hydro_18"/>
    <property type="match status" value="2"/>
</dbReference>
<evidence type="ECO:0000256" key="3">
    <source>
        <dbReference type="SAM" id="MobiDB-lite"/>
    </source>
</evidence>
<dbReference type="GeneID" id="106468836"/>
<dbReference type="SMART" id="SM00636">
    <property type="entry name" value="Glyco_18"/>
    <property type="match status" value="1"/>
</dbReference>
<feature type="compositionally biased region" description="Basic residues" evidence="3">
    <location>
        <begin position="1504"/>
        <end position="1515"/>
    </location>
</feature>
<keyword evidence="2" id="KW-0147">Chitin-binding</keyword>
<feature type="compositionally biased region" description="Polar residues" evidence="3">
    <location>
        <begin position="1101"/>
        <end position="1115"/>
    </location>
</feature>
<dbReference type="Gene3D" id="3.20.20.80">
    <property type="entry name" value="Glycosidases"/>
    <property type="match status" value="3"/>
</dbReference>
<dbReference type="InterPro" id="IPR001223">
    <property type="entry name" value="Glyco_hydro18_cat"/>
</dbReference>